<dbReference type="InterPro" id="IPR003399">
    <property type="entry name" value="Mce/MlaD"/>
</dbReference>
<dbReference type="PANTHER" id="PTHR36698">
    <property type="entry name" value="BLL5892 PROTEIN"/>
    <property type="match status" value="1"/>
</dbReference>
<dbReference type="RefSeq" id="WP_104506852.1">
    <property type="nucleotide sequence ID" value="NZ_JACIGC010000005.1"/>
</dbReference>
<gene>
    <name evidence="2" type="ORF">CCR94_05225</name>
</gene>
<name>A0A2S6ND97_9HYPH</name>
<dbReference type="AlphaFoldDB" id="A0A2S6ND97"/>
<feature type="domain" description="Mce/MlaD" evidence="1">
    <location>
        <begin position="39"/>
        <end position="114"/>
    </location>
</feature>
<keyword evidence="3" id="KW-1185">Reference proteome</keyword>
<organism evidence="2 3">
    <name type="scientific">Rhodoblastus sphagnicola</name>
    <dbReference type="NCBI Taxonomy" id="333368"/>
    <lineage>
        <taxon>Bacteria</taxon>
        <taxon>Pseudomonadati</taxon>
        <taxon>Pseudomonadota</taxon>
        <taxon>Alphaproteobacteria</taxon>
        <taxon>Hyphomicrobiales</taxon>
        <taxon>Rhodoblastaceae</taxon>
        <taxon>Rhodoblastus</taxon>
    </lineage>
</organism>
<dbReference type="OrthoDB" id="9808689at2"/>
<protein>
    <recommendedName>
        <fullName evidence="1">Mce/MlaD domain-containing protein</fullName>
    </recommendedName>
</protein>
<evidence type="ECO:0000313" key="3">
    <source>
        <dbReference type="Proteomes" id="UP000239089"/>
    </source>
</evidence>
<dbReference type="PANTHER" id="PTHR36698:SF2">
    <property type="entry name" value="MCE_MLAD DOMAIN-CONTAINING PROTEIN"/>
    <property type="match status" value="1"/>
</dbReference>
<evidence type="ECO:0000259" key="1">
    <source>
        <dbReference type="Pfam" id="PF02470"/>
    </source>
</evidence>
<reference evidence="2 3" key="1">
    <citation type="journal article" date="2018" name="Arch. Microbiol.">
        <title>New insights into the metabolic potential of the phototrophic purple bacterium Rhodopila globiformis DSM 161(T) from its draft genome sequence and evidence for a vanadium-dependent nitrogenase.</title>
        <authorList>
            <person name="Imhoff J.F."/>
            <person name="Rahn T."/>
            <person name="Kunzel S."/>
            <person name="Neulinger S.C."/>
        </authorList>
    </citation>
    <scope>NUCLEOTIDE SEQUENCE [LARGE SCALE GENOMIC DNA]</scope>
    <source>
        <strain evidence="2 3">DSM 16996</strain>
    </source>
</reference>
<dbReference type="Proteomes" id="UP000239089">
    <property type="component" value="Unassembled WGS sequence"/>
</dbReference>
<comment type="caution">
    <text evidence="2">The sequence shown here is derived from an EMBL/GenBank/DDBJ whole genome shotgun (WGS) entry which is preliminary data.</text>
</comment>
<accession>A0A2S6ND97</accession>
<dbReference type="Pfam" id="PF02470">
    <property type="entry name" value="MlaD"/>
    <property type="match status" value="1"/>
</dbReference>
<dbReference type="EMBL" id="NHSJ01000038">
    <property type="protein sequence ID" value="PPQ32582.1"/>
    <property type="molecule type" value="Genomic_DNA"/>
</dbReference>
<proteinExistence type="predicted"/>
<sequence>METRANYALIGLFTLVVILGGFGFAWWFSTTGKTTVHKTYQVNFSGSVSGLSIGGYVLFNGLRVGEVRDLGLRPDDPTKVYARIEIDARTPVKVDTKAQLEMGGLTGVASLALLGGSRDAEALPDGAVIDAAPSQFQDLMIAAQRLAGKADDFLDKANKLVEANSGTLTATAKNIEALTGTLAEAADGVRKALEAVDPEKMRSILGNADSAVIKLNGLLGSGSGKTVIADVAEAARSIKKLADNLTEFSKTGLKQYENLAIDGRRTLESVDRAARRLDKDPQSLLFGPKQALPEYQGR</sequence>
<evidence type="ECO:0000313" key="2">
    <source>
        <dbReference type="EMBL" id="PPQ32582.1"/>
    </source>
</evidence>